<evidence type="ECO:0000313" key="1">
    <source>
        <dbReference type="EMBL" id="CAF0992655.1"/>
    </source>
</evidence>
<name>A0A815BAF0_9BILA</name>
<dbReference type="PANTHER" id="PTHR10811">
    <property type="entry name" value="FRINGE-RELATED"/>
    <property type="match status" value="1"/>
</dbReference>
<accession>A0A815BAF0</accession>
<organism evidence="2 4">
    <name type="scientific">Adineta steineri</name>
    <dbReference type="NCBI Taxonomy" id="433720"/>
    <lineage>
        <taxon>Eukaryota</taxon>
        <taxon>Metazoa</taxon>
        <taxon>Spiralia</taxon>
        <taxon>Gnathifera</taxon>
        <taxon>Rotifera</taxon>
        <taxon>Eurotatoria</taxon>
        <taxon>Bdelloidea</taxon>
        <taxon>Adinetida</taxon>
        <taxon>Adinetidae</taxon>
        <taxon>Adineta</taxon>
    </lineage>
</organism>
<dbReference type="InterPro" id="IPR006740">
    <property type="entry name" value="DUF604"/>
</dbReference>
<proteinExistence type="predicted"/>
<dbReference type="EMBL" id="CAJNOI010000398">
    <property type="protein sequence ID" value="CAF1267781.1"/>
    <property type="molecule type" value="Genomic_DNA"/>
</dbReference>
<dbReference type="Gene3D" id="3.90.550.50">
    <property type="match status" value="1"/>
</dbReference>
<evidence type="ECO:0000313" key="2">
    <source>
        <dbReference type="EMBL" id="CAF1267781.1"/>
    </source>
</evidence>
<dbReference type="Proteomes" id="UP000663832">
    <property type="component" value="Unassembled WGS sequence"/>
</dbReference>
<protein>
    <submittedName>
        <fullName evidence="2">Uncharacterized protein</fullName>
    </submittedName>
</protein>
<comment type="caution">
    <text evidence="2">The sequence shown here is derived from an EMBL/GenBank/DDBJ whole genome shotgun (WGS) entry which is preliminary data.</text>
</comment>
<dbReference type="OrthoDB" id="421979at2759"/>
<dbReference type="Pfam" id="PF04646">
    <property type="entry name" value="DUF604"/>
    <property type="match status" value="1"/>
</dbReference>
<evidence type="ECO:0000313" key="3">
    <source>
        <dbReference type="Proteomes" id="UP000663832"/>
    </source>
</evidence>
<dbReference type="EMBL" id="CAJNOM010000076">
    <property type="protein sequence ID" value="CAF0992655.1"/>
    <property type="molecule type" value="Genomic_DNA"/>
</dbReference>
<keyword evidence="3" id="KW-1185">Reference proteome</keyword>
<dbReference type="AlphaFoldDB" id="A0A815BAF0"/>
<gene>
    <name evidence="2" type="ORF">BJG266_LOCUS30488</name>
    <name evidence="1" type="ORF">QVE165_LOCUS14484</name>
</gene>
<evidence type="ECO:0000313" key="4">
    <source>
        <dbReference type="Proteomes" id="UP000663877"/>
    </source>
</evidence>
<dbReference type="Proteomes" id="UP000663877">
    <property type="component" value="Unassembled WGS sequence"/>
</dbReference>
<sequence>MIRCKTNYSNKRILIIFIIVCCILSYQQQKNYINRIINNILIKFPTSFFHNKTTNVKFELSHDNTTLTQNIKDLIEYKETISPFTMNNTTHKYIIEELYFTLTTNTKRIINTIHYLKFWATFPNINCLIIFEENDFMNNKNIIEYLIHEGILCKIQISNITNYEERYVELFHLAWQNQNRNVTKSIQWFIVSDDDTIWFINNLLHTLQQYNSSISIYLGNISDRKSQIKRHGDYYAYGGGGILLSRSLASLLSKYNQQCKKYRNIYGGDAMIGKCITEILNVSLTKNRNFQQMDHSGDMTGYFESGIHGLVSLHHMFSLWKLFPDGYADKINETMSLLQLAYMKFDRNFLKRYIQINQTTNQTLLLTIGYSVSLFNRILSHEDLQQVENTWNGNEMTMRKYRSKEKNKTTWYFQRIIKENFNNSIQYKTIYENRYNQIQYINVILC</sequence>
<reference evidence="2" key="1">
    <citation type="submission" date="2021-02" db="EMBL/GenBank/DDBJ databases">
        <authorList>
            <person name="Nowell W R."/>
        </authorList>
    </citation>
    <scope>NUCLEOTIDE SEQUENCE</scope>
</reference>